<evidence type="ECO:0000313" key="18">
    <source>
        <dbReference type="EMBL" id="TCW35579.1"/>
    </source>
</evidence>
<keyword evidence="6 14" id="KW-0004">4Fe-4S</keyword>
<feature type="region of interest" description="Disordered" evidence="16">
    <location>
        <begin position="1"/>
        <end position="21"/>
    </location>
</feature>
<dbReference type="GO" id="GO:0046872">
    <property type="term" value="F:metal ion binding"/>
    <property type="evidence" value="ECO:0007669"/>
    <property type="project" value="UniProtKB-KW"/>
</dbReference>
<keyword evidence="12" id="KW-0413">Isomerase</keyword>
<organism evidence="18 19">
    <name type="scientific">Marichromatium gracile</name>
    <name type="common">Chromatium gracile</name>
    <dbReference type="NCBI Taxonomy" id="1048"/>
    <lineage>
        <taxon>Bacteria</taxon>
        <taxon>Pseudomonadati</taxon>
        <taxon>Pseudomonadota</taxon>
        <taxon>Gammaproteobacteria</taxon>
        <taxon>Chromatiales</taxon>
        <taxon>Chromatiaceae</taxon>
        <taxon>Marichromatium</taxon>
    </lineage>
</organism>
<evidence type="ECO:0000256" key="11">
    <source>
        <dbReference type="ARBA" id="ARBA00023014"/>
    </source>
</evidence>
<evidence type="ECO:0000256" key="2">
    <source>
        <dbReference type="ARBA" id="ARBA00001933"/>
    </source>
</evidence>
<feature type="binding site" evidence="14">
    <location>
        <position position="131"/>
    </location>
    <ligand>
        <name>[4Fe-4S] cluster</name>
        <dbReference type="ChEBI" id="CHEBI:49883"/>
        <note>4Fe-4S-S-AdoMet</note>
    </ligand>
</feature>
<keyword evidence="11 14" id="KW-0411">Iron-sulfur</keyword>
<feature type="binding site" evidence="14">
    <location>
        <position position="138"/>
    </location>
    <ligand>
        <name>[4Fe-4S] cluster</name>
        <dbReference type="ChEBI" id="CHEBI:49883"/>
        <note>4Fe-4S-S-AdoMet</note>
    </ligand>
</feature>
<feature type="binding site" evidence="14">
    <location>
        <position position="135"/>
    </location>
    <ligand>
        <name>[4Fe-4S] cluster</name>
        <dbReference type="ChEBI" id="CHEBI:49883"/>
        <note>4Fe-4S-S-AdoMet</note>
    </ligand>
</feature>
<dbReference type="InterPro" id="IPR058240">
    <property type="entry name" value="rSAM_sf"/>
</dbReference>
<keyword evidence="10" id="KW-0408">Iron</keyword>
<dbReference type="PANTHER" id="PTHR30538:SF1">
    <property type="entry name" value="L-LYSINE 2,3-AMINOMUTASE"/>
    <property type="match status" value="1"/>
</dbReference>
<proteinExistence type="inferred from homology"/>
<dbReference type="EMBL" id="SMDC01000006">
    <property type="protein sequence ID" value="TCW35579.1"/>
    <property type="molecule type" value="Genomic_DNA"/>
</dbReference>
<dbReference type="NCBIfam" id="TIGR03821">
    <property type="entry name" value="EFP_modif_epmB"/>
    <property type="match status" value="1"/>
</dbReference>
<dbReference type="Gene3D" id="3.20.20.70">
    <property type="entry name" value="Aldolase class I"/>
    <property type="match status" value="1"/>
</dbReference>
<evidence type="ECO:0000313" key="19">
    <source>
        <dbReference type="Proteomes" id="UP000295247"/>
    </source>
</evidence>
<comment type="cofactor">
    <cofactor evidence="2 15">
        <name>pyridoxal 5'-phosphate</name>
        <dbReference type="ChEBI" id="CHEBI:597326"/>
    </cofactor>
</comment>
<evidence type="ECO:0000259" key="17">
    <source>
        <dbReference type="PROSITE" id="PS51918"/>
    </source>
</evidence>
<dbReference type="PROSITE" id="PS51918">
    <property type="entry name" value="RADICAL_SAM"/>
    <property type="match status" value="1"/>
</dbReference>
<dbReference type="RefSeq" id="WP_132229796.1">
    <property type="nucleotide sequence ID" value="NZ_NRRH01000009.1"/>
</dbReference>
<protein>
    <recommendedName>
        <fullName evidence="5">L-lysine 2,3-aminomutase</fullName>
    </recommendedName>
    <alternativeName>
        <fullName evidence="13">EF-P post-translational modification enzyme B</fullName>
    </alternativeName>
</protein>
<keyword evidence="7" id="KW-0949">S-adenosyl-L-methionine</keyword>
<comment type="catalytic activity">
    <reaction evidence="1">
        <text>L-lysine = D-beta-lysine</text>
        <dbReference type="Rhea" id="RHEA:44148"/>
        <dbReference type="ChEBI" id="CHEBI:32551"/>
        <dbReference type="ChEBI" id="CHEBI:84138"/>
    </reaction>
</comment>
<evidence type="ECO:0000256" key="4">
    <source>
        <dbReference type="ARBA" id="ARBA00008703"/>
    </source>
</evidence>
<evidence type="ECO:0000256" key="8">
    <source>
        <dbReference type="ARBA" id="ARBA00022723"/>
    </source>
</evidence>
<evidence type="ECO:0000256" key="9">
    <source>
        <dbReference type="ARBA" id="ARBA00022898"/>
    </source>
</evidence>
<dbReference type="PIRSF" id="PIRSF004911">
    <property type="entry name" value="DUF160"/>
    <property type="match status" value="1"/>
</dbReference>
<comment type="caution">
    <text evidence="18">The sequence shown here is derived from an EMBL/GenBank/DDBJ whole genome shotgun (WGS) entry which is preliminary data.</text>
</comment>
<name>A0A4R4AAH1_MARGR</name>
<keyword evidence="8 14" id="KW-0479">Metal-binding</keyword>
<comment type="cofactor">
    <cofactor evidence="3">
        <name>[4Fe-4S] cluster</name>
        <dbReference type="ChEBI" id="CHEBI:49883"/>
    </cofactor>
</comment>
<evidence type="ECO:0000256" key="15">
    <source>
        <dbReference type="PIRSR" id="PIRSR603739-50"/>
    </source>
</evidence>
<sequence length="352" mass="38265">MSSSINRELNPTILPRSDSGCQTRDWKQALRQAITETDVLLDALGLERDRLPPLDPDPRPFGLRVPRAFVALMRPGDPDDPLLRQVLPLARERVVVPGFSADPVDDAAADQGDGLLMKYHGRALLIATGACALHCRHCFRRHYPHAAPETGQTRLRAALARLAADGSINEVILSGGDPLMLDDDRLDALLDGLEAIGQLRRVRLHTRMPVVLPARITEALCARLARSRLETVVVIHANHANELGEAAAAALARLRETGTMLLNQAVLLRGVNDGVAAQCALSERLLGCGVLPYYLHQLDRVQGGAHFQVDDTEARALVATLRARLPGYLVPRLVRERPGAVAKLPLAVGDEI</sequence>
<dbReference type="InterPro" id="IPR007197">
    <property type="entry name" value="rSAM"/>
</dbReference>
<evidence type="ECO:0000256" key="14">
    <source>
        <dbReference type="PIRSR" id="PIRSR004911-1"/>
    </source>
</evidence>
<dbReference type="InterPro" id="IPR013785">
    <property type="entry name" value="Aldolase_TIM"/>
</dbReference>
<dbReference type="NCBIfam" id="TIGR00238">
    <property type="entry name" value="KamA family radical SAM protein"/>
    <property type="match status" value="1"/>
</dbReference>
<dbReference type="Pfam" id="PF04055">
    <property type="entry name" value="Radical_SAM"/>
    <property type="match status" value="1"/>
</dbReference>
<evidence type="ECO:0000256" key="3">
    <source>
        <dbReference type="ARBA" id="ARBA00001966"/>
    </source>
</evidence>
<dbReference type="GO" id="GO:0051539">
    <property type="term" value="F:4 iron, 4 sulfur cluster binding"/>
    <property type="evidence" value="ECO:0007669"/>
    <property type="project" value="UniProtKB-KW"/>
</dbReference>
<dbReference type="AlphaFoldDB" id="A0A4R4AAH1"/>
<evidence type="ECO:0000256" key="7">
    <source>
        <dbReference type="ARBA" id="ARBA00022691"/>
    </source>
</evidence>
<dbReference type="SFLD" id="SFLDF00314">
    <property type="entry name" value="L-lysine_2_3-aminomutase_(yjeK"/>
    <property type="match status" value="1"/>
</dbReference>
<reference evidence="18 19" key="1">
    <citation type="submission" date="2019-03" db="EMBL/GenBank/DDBJ databases">
        <title>Genomic Encyclopedia of Type Strains, Phase IV (KMG-IV): sequencing the most valuable type-strain genomes for metagenomic binning, comparative biology and taxonomic classification.</title>
        <authorList>
            <person name="Goeker M."/>
        </authorList>
    </citation>
    <scope>NUCLEOTIDE SEQUENCE [LARGE SCALE GENOMIC DNA]</scope>
    <source>
        <strain evidence="18 19">DSM 203</strain>
    </source>
</reference>
<evidence type="ECO:0000256" key="6">
    <source>
        <dbReference type="ARBA" id="ARBA00022485"/>
    </source>
</evidence>
<dbReference type="PANTHER" id="PTHR30538">
    <property type="entry name" value="LYSINE 2,3-AMINOMUTASE-RELATED"/>
    <property type="match status" value="1"/>
</dbReference>
<evidence type="ECO:0000256" key="12">
    <source>
        <dbReference type="ARBA" id="ARBA00023235"/>
    </source>
</evidence>
<dbReference type="InterPro" id="IPR003739">
    <property type="entry name" value="Lys_aminomutase/Glu_NH3_mut"/>
</dbReference>
<dbReference type="SFLD" id="SFLDG01070">
    <property type="entry name" value="PLP-dependent"/>
    <property type="match status" value="1"/>
</dbReference>
<accession>A0A4R4AAH1</accession>
<feature type="domain" description="Radical SAM core" evidence="17">
    <location>
        <begin position="117"/>
        <end position="332"/>
    </location>
</feature>
<evidence type="ECO:0000256" key="1">
    <source>
        <dbReference type="ARBA" id="ARBA00001352"/>
    </source>
</evidence>
<dbReference type="InterPro" id="IPR022462">
    <property type="entry name" value="EpmB"/>
</dbReference>
<keyword evidence="9 15" id="KW-0663">Pyridoxal phosphate</keyword>
<dbReference type="Proteomes" id="UP000295247">
    <property type="component" value="Unassembled WGS sequence"/>
</dbReference>
<gene>
    <name evidence="18" type="ORF">EDC29_106147</name>
</gene>
<evidence type="ECO:0000256" key="10">
    <source>
        <dbReference type="ARBA" id="ARBA00023004"/>
    </source>
</evidence>
<evidence type="ECO:0000256" key="16">
    <source>
        <dbReference type="SAM" id="MobiDB-lite"/>
    </source>
</evidence>
<comment type="similarity">
    <text evidence="4">Belongs to the radical SAM superfamily. KamA family.</text>
</comment>
<dbReference type="SUPFAM" id="SSF102114">
    <property type="entry name" value="Radical SAM enzymes"/>
    <property type="match status" value="1"/>
</dbReference>
<dbReference type="GO" id="GO:0016853">
    <property type="term" value="F:isomerase activity"/>
    <property type="evidence" value="ECO:0007669"/>
    <property type="project" value="UniProtKB-KW"/>
</dbReference>
<feature type="modified residue" description="N6-(pyridoxal phosphate)lysine" evidence="15">
    <location>
        <position position="343"/>
    </location>
</feature>
<dbReference type="SFLD" id="SFLDS00029">
    <property type="entry name" value="Radical_SAM"/>
    <property type="match status" value="1"/>
</dbReference>
<evidence type="ECO:0000256" key="5">
    <source>
        <dbReference type="ARBA" id="ARBA00022363"/>
    </source>
</evidence>
<evidence type="ECO:0000256" key="13">
    <source>
        <dbReference type="ARBA" id="ARBA00030756"/>
    </source>
</evidence>